<dbReference type="InterPro" id="IPR029069">
    <property type="entry name" value="HotDog_dom_sf"/>
</dbReference>
<protein>
    <submittedName>
        <fullName evidence="1">Putative hydroxyacyl-thioester dehydratase type 2 mitochondrial</fullName>
    </submittedName>
</protein>
<sequence>MFRVQHILRETSRKFTTVVAPVKKGDILEVTRRISQGDVDRFTRVIGDKNPIHSSDHPLENRLIPGSLLNGIISGLVGTQLPGPGSILVSQKMSFPHKCVVDKDINIRLEVADLRKIITVTYECFQEKKIVFKGEANLMYKEI</sequence>
<name>A0A1L8E164_9DIPT</name>
<dbReference type="PANTHER" id="PTHR43437:SF3">
    <property type="entry name" value="HYDROXYACYL-THIOESTER DEHYDRATASE TYPE 2, MITOCHONDRIAL"/>
    <property type="match status" value="1"/>
</dbReference>
<organism evidence="1">
    <name type="scientific">Nyssomyia neivai</name>
    <dbReference type="NCBI Taxonomy" id="330878"/>
    <lineage>
        <taxon>Eukaryota</taxon>
        <taxon>Metazoa</taxon>
        <taxon>Ecdysozoa</taxon>
        <taxon>Arthropoda</taxon>
        <taxon>Hexapoda</taxon>
        <taxon>Insecta</taxon>
        <taxon>Pterygota</taxon>
        <taxon>Neoptera</taxon>
        <taxon>Endopterygota</taxon>
        <taxon>Diptera</taxon>
        <taxon>Nematocera</taxon>
        <taxon>Psychodoidea</taxon>
        <taxon>Psychodidae</taxon>
        <taxon>Nyssomyia</taxon>
    </lineage>
</organism>
<dbReference type="GO" id="GO:0019171">
    <property type="term" value="F:(3R)-hydroxyacyl-[acyl-carrier-protein] dehydratase activity"/>
    <property type="evidence" value="ECO:0007669"/>
    <property type="project" value="TreeGrafter"/>
</dbReference>
<reference evidence="1" key="1">
    <citation type="submission" date="2016-12" db="EMBL/GenBank/DDBJ databases">
        <title>An insight into the sialome and mialome of the sand fly, Nyssomyia neivai.</title>
        <authorList>
            <person name="Sebastian V."/>
            <person name="Goulart T.M."/>
            <person name="Oliveira W."/>
            <person name="Calvo E."/>
            <person name="Oliveira L.F."/>
            <person name="Pinto M.C."/>
            <person name="Rosselino A.M."/>
            <person name="Ribeiro J.M."/>
        </authorList>
    </citation>
    <scope>NUCLEOTIDE SEQUENCE</scope>
</reference>
<accession>A0A1L8E164</accession>
<dbReference type="GO" id="GO:0006633">
    <property type="term" value="P:fatty acid biosynthetic process"/>
    <property type="evidence" value="ECO:0007669"/>
    <property type="project" value="TreeGrafter"/>
</dbReference>
<dbReference type="GO" id="GO:0005739">
    <property type="term" value="C:mitochondrion"/>
    <property type="evidence" value="ECO:0007669"/>
    <property type="project" value="TreeGrafter"/>
</dbReference>
<dbReference type="PANTHER" id="PTHR43437">
    <property type="entry name" value="HYDROXYACYL-THIOESTER DEHYDRATASE TYPE 2, MITOCHONDRIAL-RELATED"/>
    <property type="match status" value="1"/>
</dbReference>
<dbReference type="EMBL" id="GFDF01001698">
    <property type="protein sequence ID" value="JAV12386.1"/>
    <property type="molecule type" value="Transcribed_RNA"/>
</dbReference>
<proteinExistence type="predicted"/>
<dbReference type="AlphaFoldDB" id="A0A1L8E164"/>
<dbReference type="Gene3D" id="3.10.129.10">
    <property type="entry name" value="Hotdog Thioesterase"/>
    <property type="match status" value="1"/>
</dbReference>
<evidence type="ECO:0000313" key="1">
    <source>
        <dbReference type="EMBL" id="JAV12386.1"/>
    </source>
</evidence>
<dbReference type="SUPFAM" id="SSF54637">
    <property type="entry name" value="Thioesterase/thiol ester dehydrase-isomerase"/>
    <property type="match status" value="1"/>
</dbReference>
<dbReference type="InterPro" id="IPR050965">
    <property type="entry name" value="UPF0336/Enoyl-CoA_hydratase"/>
</dbReference>